<proteinExistence type="predicted"/>
<evidence type="ECO:0000313" key="2">
    <source>
        <dbReference type="Proteomes" id="UP000032900"/>
    </source>
</evidence>
<comment type="caution">
    <text evidence="1">The sequence shown here is derived from an EMBL/GenBank/DDBJ whole genome shotgun (WGS) entry which is preliminary data.</text>
</comment>
<gene>
    <name evidence="1" type="ORF">JCM15548_12828</name>
</gene>
<dbReference type="Gene3D" id="1.10.150.240">
    <property type="entry name" value="Putative phosphatase, domain 2"/>
    <property type="match status" value="1"/>
</dbReference>
<dbReference type="AlphaFoldDB" id="A0A0E9LZ69"/>
<dbReference type="SUPFAM" id="SSF56784">
    <property type="entry name" value="HAD-like"/>
    <property type="match status" value="1"/>
</dbReference>
<organism evidence="1 2">
    <name type="scientific">Geofilum rubicundum JCM 15548</name>
    <dbReference type="NCBI Taxonomy" id="1236989"/>
    <lineage>
        <taxon>Bacteria</taxon>
        <taxon>Pseudomonadati</taxon>
        <taxon>Bacteroidota</taxon>
        <taxon>Bacteroidia</taxon>
        <taxon>Marinilabiliales</taxon>
        <taxon>Marinilabiliaceae</taxon>
        <taxon>Geofilum</taxon>
    </lineage>
</organism>
<keyword evidence="2" id="KW-1185">Reference proteome</keyword>
<dbReference type="EMBL" id="BAZW01000025">
    <property type="protein sequence ID" value="GAO30544.1"/>
    <property type="molecule type" value="Genomic_DNA"/>
</dbReference>
<sequence>MDGVLYDSMTNHAQTWVESFQAAGISFPAYDAYLNEGRTGPSTIEVAFEKYAHRPATEADIQKIYDHKTELMQSAPTPGIMPGMQNVVQQTMQPDSVSLWSPVPSSLP</sequence>
<dbReference type="InterPro" id="IPR023198">
    <property type="entry name" value="PGP-like_dom2"/>
</dbReference>
<dbReference type="STRING" id="1236989.JCM15548_12828"/>
<name>A0A0E9LZ69_9BACT</name>
<dbReference type="InterPro" id="IPR036412">
    <property type="entry name" value="HAD-like_sf"/>
</dbReference>
<evidence type="ECO:0000313" key="1">
    <source>
        <dbReference type="EMBL" id="GAO30544.1"/>
    </source>
</evidence>
<protein>
    <submittedName>
        <fullName evidence="1">Putative beta-phosphoglucomutase</fullName>
    </submittedName>
</protein>
<dbReference type="Proteomes" id="UP000032900">
    <property type="component" value="Unassembled WGS sequence"/>
</dbReference>
<accession>A0A0E9LZ69</accession>
<reference evidence="1 2" key="1">
    <citation type="journal article" date="2015" name="Microbes Environ.">
        <title>Distribution and evolution of nitrogen fixation genes in the phylum bacteroidetes.</title>
        <authorList>
            <person name="Inoue J."/>
            <person name="Oshima K."/>
            <person name="Suda W."/>
            <person name="Sakamoto M."/>
            <person name="Iino T."/>
            <person name="Noda S."/>
            <person name="Hongoh Y."/>
            <person name="Hattori M."/>
            <person name="Ohkuma M."/>
        </authorList>
    </citation>
    <scope>NUCLEOTIDE SEQUENCE [LARGE SCALE GENOMIC DNA]</scope>
    <source>
        <strain evidence="1">JCM 15548</strain>
    </source>
</reference>